<reference evidence="1 2" key="1">
    <citation type="submission" date="2017-08" db="EMBL/GenBank/DDBJ databases">
        <authorList>
            <person name="Chaillou S."/>
        </authorList>
    </citation>
    <scope>NUCLEOTIDE SEQUENCE [LARGE SCALE GENOMIC DNA]</scope>
    <source>
        <strain evidence="1 2">MFPA15A1205</strain>
    </source>
</reference>
<gene>
    <name evidence="1" type="ORF">PLUA15_70084</name>
</gene>
<comment type="caution">
    <text evidence="1">The sequence shown here is derived from an EMBL/GenBank/DDBJ whole genome shotgun (WGS) entry which is preliminary data.</text>
</comment>
<dbReference type="NCBIfam" id="NF040643">
    <property type="entry name" value="S6_alt_immun"/>
    <property type="match status" value="1"/>
</dbReference>
<evidence type="ECO:0000313" key="2">
    <source>
        <dbReference type="Proteomes" id="UP000219564"/>
    </source>
</evidence>
<dbReference type="EMBL" id="OBKZ01000054">
    <property type="protein sequence ID" value="SOB55135.1"/>
    <property type="molecule type" value="Genomic_DNA"/>
</dbReference>
<dbReference type="Proteomes" id="UP000219564">
    <property type="component" value="Unassembled WGS sequence"/>
</dbReference>
<dbReference type="InterPro" id="IPR049810">
    <property type="entry name" value="S6_alt_immun-like"/>
</dbReference>
<evidence type="ECO:0000313" key="1">
    <source>
        <dbReference type="EMBL" id="SOB55135.1"/>
    </source>
</evidence>
<proteinExistence type="predicted"/>
<organism evidence="1 2">
    <name type="scientific">Pseudomonas lundensis</name>
    <dbReference type="NCBI Taxonomy" id="86185"/>
    <lineage>
        <taxon>Bacteria</taxon>
        <taxon>Pseudomonadati</taxon>
        <taxon>Pseudomonadota</taxon>
        <taxon>Gammaproteobacteria</taxon>
        <taxon>Pseudomonadales</taxon>
        <taxon>Pseudomonadaceae</taxon>
        <taxon>Pseudomonas</taxon>
    </lineage>
</organism>
<sequence length="79" mass="8931">MFLEITGFLADDCDDSSIKFELDVRPEFEKKVMDVLGWENLAAECDGELPLTEEHVRKISSAINEQLPVTLNMFIGVRA</sequence>
<dbReference type="AlphaFoldDB" id="A0AAX2HEH8"/>
<name>A0AAX2HEH8_9PSED</name>
<dbReference type="RefSeq" id="WP_097192895.1">
    <property type="nucleotide sequence ID" value="NZ_OBKZ01000054.1"/>
</dbReference>
<accession>A0AAX2HEH8</accession>
<protein>
    <submittedName>
        <fullName evidence="1">Uncharacterized protein</fullName>
    </submittedName>
</protein>